<gene>
    <name evidence="3" type="ORF">BC793_12812</name>
</gene>
<keyword evidence="2" id="KW-0812">Transmembrane</keyword>
<feature type="region of interest" description="Disordered" evidence="1">
    <location>
        <begin position="252"/>
        <end position="272"/>
    </location>
</feature>
<organism evidence="3 4">
    <name type="scientific">Actinoplanes xinjiangensis</name>
    <dbReference type="NCBI Taxonomy" id="512350"/>
    <lineage>
        <taxon>Bacteria</taxon>
        <taxon>Bacillati</taxon>
        <taxon>Actinomycetota</taxon>
        <taxon>Actinomycetes</taxon>
        <taxon>Micromonosporales</taxon>
        <taxon>Micromonosporaceae</taxon>
        <taxon>Actinoplanes</taxon>
    </lineage>
</organism>
<accession>A0A316EL72</accession>
<feature type="transmembrane region" description="Helical" evidence="2">
    <location>
        <begin position="58"/>
        <end position="77"/>
    </location>
</feature>
<dbReference type="Proteomes" id="UP000245697">
    <property type="component" value="Unassembled WGS sequence"/>
</dbReference>
<dbReference type="AlphaFoldDB" id="A0A316EL72"/>
<feature type="transmembrane region" description="Helical" evidence="2">
    <location>
        <begin position="206"/>
        <end position="226"/>
    </location>
</feature>
<comment type="caution">
    <text evidence="3">The sequence shown here is derived from an EMBL/GenBank/DDBJ whole genome shotgun (WGS) entry which is preliminary data.</text>
</comment>
<name>A0A316EL72_9ACTN</name>
<keyword evidence="2" id="KW-1133">Transmembrane helix</keyword>
<dbReference type="RefSeq" id="WP_203896542.1">
    <property type="nucleotide sequence ID" value="NZ_BONA01000083.1"/>
</dbReference>
<feature type="transmembrane region" description="Helical" evidence="2">
    <location>
        <begin position="232"/>
        <end position="252"/>
    </location>
</feature>
<evidence type="ECO:0000313" key="4">
    <source>
        <dbReference type="Proteomes" id="UP000245697"/>
    </source>
</evidence>
<evidence type="ECO:0000313" key="3">
    <source>
        <dbReference type="EMBL" id="PWK33222.1"/>
    </source>
</evidence>
<feature type="transmembrane region" description="Helical" evidence="2">
    <location>
        <begin position="176"/>
        <end position="194"/>
    </location>
</feature>
<reference evidence="3 4" key="1">
    <citation type="submission" date="2018-05" db="EMBL/GenBank/DDBJ databases">
        <title>Genomic Encyclopedia of Archaeal and Bacterial Type Strains, Phase II (KMG-II): from individual species to whole genera.</title>
        <authorList>
            <person name="Goeker M."/>
        </authorList>
    </citation>
    <scope>NUCLEOTIDE SEQUENCE [LARGE SCALE GENOMIC DNA]</scope>
    <source>
        <strain evidence="3 4">DSM 45184</strain>
    </source>
</reference>
<sequence length="272" mass="27441">MILLLKVVLAPLLVVGSSLAGRRWGDRVAGTLVAFPIVAGPILLISCWEHGVRFGARAATASLLGLVSLAVFAVVFAHAGRRRRWPTTLALAWAASLLADVALVPLSVGPGVAALLVLVSIGLAYRLIAAIDDGPTERTVAAPPWWDLPGRALATGALVLLVTGIAAQVGPVVTGILAPFPIATSVVAAFVLARQGPAAMVRTLAGVIRGLVGFAAFCLVLAVLLVPVGVPGAFGAAVAAVLVVQAGGAGWAGRRNRAHPGRSAMPSTGGAR</sequence>
<keyword evidence="2" id="KW-0472">Membrane</keyword>
<dbReference type="EMBL" id="QGGR01000028">
    <property type="protein sequence ID" value="PWK33222.1"/>
    <property type="molecule type" value="Genomic_DNA"/>
</dbReference>
<evidence type="ECO:0000256" key="2">
    <source>
        <dbReference type="SAM" id="Phobius"/>
    </source>
</evidence>
<keyword evidence="4" id="KW-1185">Reference proteome</keyword>
<feature type="transmembrane region" description="Helical" evidence="2">
    <location>
        <begin position="112"/>
        <end position="131"/>
    </location>
</feature>
<protein>
    <submittedName>
        <fullName evidence="3">Uncharacterized protein</fullName>
    </submittedName>
</protein>
<proteinExistence type="predicted"/>
<feature type="transmembrane region" description="Helical" evidence="2">
    <location>
        <begin position="152"/>
        <end position="170"/>
    </location>
</feature>
<evidence type="ECO:0000256" key="1">
    <source>
        <dbReference type="SAM" id="MobiDB-lite"/>
    </source>
</evidence>